<organism evidence="1">
    <name type="scientific">Arundo donax</name>
    <name type="common">Giant reed</name>
    <name type="synonym">Donax arundinaceus</name>
    <dbReference type="NCBI Taxonomy" id="35708"/>
    <lineage>
        <taxon>Eukaryota</taxon>
        <taxon>Viridiplantae</taxon>
        <taxon>Streptophyta</taxon>
        <taxon>Embryophyta</taxon>
        <taxon>Tracheophyta</taxon>
        <taxon>Spermatophyta</taxon>
        <taxon>Magnoliopsida</taxon>
        <taxon>Liliopsida</taxon>
        <taxon>Poales</taxon>
        <taxon>Poaceae</taxon>
        <taxon>PACMAD clade</taxon>
        <taxon>Arundinoideae</taxon>
        <taxon>Arundineae</taxon>
        <taxon>Arundo</taxon>
    </lineage>
</organism>
<sequence>MVSPINRSSTIRFMLHWGTWFQNQQCMPR</sequence>
<protein>
    <submittedName>
        <fullName evidence="1">Uncharacterized protein</fullName>
    </submittedName>
</protein>
<reference evidence="1" key="2">
    <citation type="journal article" date="2015" name="Data Brief">
        <title>Shoot transcriptome of the giant reed, Arundo donax.</title>
        <authorList>
            <person name="Barrero R.A."/>
            <person name="Guerrero F.D."/>
            <person name="Moolhuijzen P."/>
            <person name="Goolsby J.A."/>
            <person name="Tidwell J."/>
            <person name="Bellgard S.E."/>
            <person name="Bellgard M.I."/>
        </authorList>
    </citation>
    <scope>NUCLEOTIDE SEQUENCE</scope>
    <source>
        <tissue evidence="1">Shoot tissue taken approximately 20 cm above the soil surface</tissue>
    </source>
</reference>
<reference evidence="1" key="1">
    <citation type="submission" date="2014-09" db="EMBL/GenBank/DDBJ databases">
        <authorList>
            <person name="Magalhaes I.L.F."/>
            <person name="Oliveira U."/>
            <person name="Santos F.R."/>
            <person name="Vidigal T.H.D.A."/>
            <person name="Brescovit A.D."/>
            <person name="Santos A.J."/>
        </authorList>
    </citation>
    <scope>NUCLEOTIDE SEQUENCE</scope>
    <source>
        <tissue evidence="1">Shoot tissue taken approximately 20 cm above the soil surface</tissue>
    </source>
</reference>
<proteinExistence type="predicted"/>
<dbReference type="EMBL" id="GBRH01173398">
    <property type="protein sequence ID" value="JAE24498.1"/>
    <property type="molecule type" value="Transcribed_RNA"/>
</dbReference>
<evidence type="ECO:0000313" key="1">
    <source>
        <dbReference type="EMBL" id="JAE24498.1"/>
    </source>
</evidence>
<name>A0A0A9GV98_ARUDO</name>
<accession>A0A0A9GV98</accession>
<dbReference type="AlphaFoldDB" id="A0A0A9GV98"/>